<dbReference type="InterPro" id="IPR029024">
    <property type="entry name" value="TerB-like"/>
</dbReference>
<evidence type="ECO:0000313" key="2">
    <source>
        <dbReference type="EMBL" id="TQV75123.1"/>
    </source>
</evidence>
<reference evidence="2 3" key="1">
    <citation type="submission" date="2019-06" db="EMBL/GenBank/DDBJ databases">
        <title>Draft genome of Aliikangiella marina GYP-15.</title>
        <authorList>
            <person name="Wang G."/>
        </authorList>
    </citation>
    <scope>NUCLEOTIDE SEQUENCE [LARGE SCALE GENOMIC DNA]</scope>
    <source>
        <strain evidence="2 3">GYP-15</strain>
    </source>
</reference>
<dbReference type="RefSeq" id="WP_142941740.1">
    <property type="nucleotide sequence ID" value="NZ_VIKR01000002.1"/>
</dbReference>
<evidence type="ECO:0000259" key="1">
    <source>
        <dbReference type="Pfam" id="PF05099"/>
    </source>
</evidence>
<feature type="domain" description="Co-chaperone DjlA N-terminal" evidence="1">
    <location>
        <begin position="28"/>
        <end position="143"/>
    </location>
</feature>
<dbReference type="Pfam" id="PF05099">
    <property type="entry name" value="TerB"/>
    <property type="match status" value="1"/>
</dbReference>
<keyword evidence="3" id="KW-1185">Reference proteome</keyword>
<proteinExistence type="predicted"/>
<dbReference type="InterPro" id="IPR007791">
    <property type="entry name" value="DjlA_N"/>
</dbReference>
<protein>
    <submittedName>
        <fullName evidence="2">TerB family tellurite resistance protein</fullName>
    </submittedName>
</protein>
<dbReference type="AlphaFoldDB" id="A0A545TD26"/>
<dbReference type="EMBL" id="VIKR01000002">
    <property type="protein sequence ID" value="TQV75123.1"/>
    <property type="molecule type" value="Genomic_DNA"/>
</dbReference>
<dbReference type="Proteomes" id="UP000317839">
    <property type="component" value="Unassembled WGS sequence"/>
</dbReference>
<sequence>MLKKISVFFERFILVEEETVDPQHALNLAIAAILIEMGRIDNQFDESERAKLNTILNQQYGISDDEISELTSLAEEELSDAVDYYQFTSLINQNFGRTEKVAMIEQLWNIAYSDGKIDSHEEHFLRKIADLLFVPHSEFIKAKLRIVKD</sequence>
<gene>
    <name evidence="2" type="ORF">FLL45_09300</name>
</gene>
<name>A0A545TD26_9GAMM</name>
<dbReference type="Gene3D" id="1.10.3680.10">
    <property type="entry name" value="TerB-like"/>
    <property type="match status" value="1"/>
</dbReference>
<dbReference type="OrthoDB" id="5294347at2"/>
<evidence type="ECO:0000313" key="3">
    <source>
        <dbReference type="Proteomes" id="UP000317839"/>
    </source>
</evidence>
<dbReference type="SUPFAM" id="SSF158682">
    <property type="entry name" value="TerB-like"/>
    <property type="match status" value="1"/>
</dbReference>
<comment type="caution">
    <text evidence="2">The sequence shown here is derived from an EMBL/GenBank/DDBJ whole genome shotgun (WGS) entry which is preliminary data.</text>
</comment>
<organism evidence="2 3">
    <name type="scientific">Aliikangiella marina</name>
    <dbReference type="NCBI Taxonomy" id="1712262"/>
    <lineage>
        <taxon>Bacteria</taxon>
        <taxon>Pseudomonadati</taxon>
        <taxon>Pseudomonadota</taxon>
        <taxon>Gammaproteobacteria</taxon>
        <taxon>Oceanospirillales</taxon>
        <taxon>Pleioneaceae</taxon>
        <taxon>Aliikangiella</taxon>
    </lineage>
</organism>
<dbReference type="CDD" id="cd07313">
    <property type="entry name" value="terB_like_2"/>
    <property type="match status" value="1"/>
</dbReference>
<accession>A0A545TD26</accession>